<comment type="caution">
    <text evidence="1">The sequence shown here is derived from an EMBL/GenBank/DDBJ whole genome shotgun (WGS) entry which is preliminary data.</text>
</comment>
<keyword evidence="2" id="KW-1185">Reference proteome</keyword>
<name>A0A098TMB8_9CYAN</name>
<evidence type="ECO:0000313" key="1">
    <source>
        <dbReference type="EMBL" id="KGF73411.1"/>
    </source>
</evidence>
<evidence type="ECO:0000313" key="2">
    <source>
        <dbReference type="Proteomes" id="UP000030170"/>
    </source>
</evidence>
<sequence>MDFESDFQPRQIVCLEHARVCLYAEVVQPLESRPMCWVRPLLLAIPSAPGSQAQMYDLRQDADLIWPTALMRSALDTEVLPLLCVLYQNKSCPILPASTHQQLMQFVTQVWQAYPQVFQG</sequence>
<dbReference type="OrthoDB" id="561517at2"/>
<dbReference type="STRING" id="1497020.DO97_20245"/>
<organism evidence="1 2">
    <name type="scientific">Neosynechococcus sphagnicola sy1</name>
    <dbReference type="NCBI Taxonomy" id="1497020"/>
    <lineage>
        <taxon>Bacteria</taxon>
        <taxon>Bacillati</taxon>
        <taxon>Cyanobacteriota</taxon>
        <taxon>Cyanophyceae</taxon>
        <taxon>Neosynechococcales</taxon>
        <taxon>Neosynechococcaceae</taxon>
        <taxon>Neosynechococcus</taxon>
    </lineage>
</organism>
<dbReference type="Proteomes" id="UP000030170">
    <property type="component" value="Unassembled WGS sequence"/>
</dbReference>
<proteinExistence type="predicted"/>
<protein>
    <submittedName>
        <fullName evidence="1">Uncharacterized protein</fullName>
    </submittedName>
</protein>
<dbReference type="AlphaFoldDB" id="A0A098TMB8"/>
<gene>
    <name evidence="1" type="ORF">DO97_20245</name>
</gene>
<reference evidence="1 2" key="1">
    <citation type="journal article" date="2014" name="Mol. Ecol.">
        <title>Evolution of Synechococcus.</title>
        <authorList>
            <person name="Dvorak P."/>
            <person name="Casamatta D."/>
            <person name="Hasler P."/>
            <person name="Poulickova A."/>
            <person name="Ondrej V."/>
            <person name="Sanges R."/>
        </authorList>
    </citation>
    <scope>NUCLEOTIDE SEQUENCE [LARGE SCALE GENOMIC DNA]</scope>
    <source>
        <strain evidence="1 2">CAUP A 1101</strain>
    </source>
</reference>
<dbReference type="EMBL" id="JJML01000008">
    <property type="protein sequence ID" value="KGF73411.1"/>
    <property type="molecule type" value="Genomic_DNA"/>
</dbReference>
<dbReference type="RefSeq" id="WP_036531444.1">
    <property type="nucleotide sequence ID" value="NZ_JJML01000008.1"/>
</dbReference>
<accession>A0A098TMB8</accession>